<dbReference type="SUPFAM" id="SSF69304">
    <property type="entry name" value="Tricorn protease N-terminal domain"/>
    <property type="match status" value="1"/>
</dbReference>
<proteinExistence type="inferred from homology"/>
<evidence type="ECO:0000256" key="4">
    <source>
        <dbReference type="ARBA" id="ARBA00022764"/>
    </source>
</evidence>
<comment type="subcellular location">
    <subcellularLocation>
        <location evidence="1 5">Periplasm</location>
    </subcellularLocation>
</comment>
<dbReference type="eggNOG" id="COG0823">
    <property type="taxonomic scope" value="Bacteria"/>
</dbReference>
<protein>
    <recommendedName>
        <fullName evidence="5">Tol-Pal system protein TolB</fullName>
    </recommendedName>
</protein>
<dbReference type="AlphaFoldDB" id="A5EXH2"/>
<evidence type="ECO:0000256" key="2">
    <source>
        <dbReference type="ARBA" id="ARBA00009820"/>
    </source>
</evidence>
<evidence type="ECO:0000259" key="7">
    <source>
        <dbReference type="Pfam" id="PF04052"/>
    </source>
</evidence>
<dbReference type="Gene3D" id="2.120.10.30">
    <property type="entry name" value="TolB, C-terminal domain"/>
    <property type="match status" value="1"/>
</dbReference>
<gene>
    <name evidence="5 8" type="primary">tolB</name>
    <name evidence="8" type="ordered locus">DNO_1172</name>
</gene>
<reference evidence="8 9" key="1">
    <citation type="journal article" date="2007" name="Nat. Biotechnol.">
        <title>Genome sequence and identification of candidate vaccine antigens from the animal pathogen Dichelobacter nodosus.</title>
        <authorList>
            <person name="Myers G.S."/>
            <person name="Parker D."/>
            <person name="Al-Hasani K."/>
            <person name="Kennan R.M."/>
            <person name="Seemann T."/>
            <person name="Ren Q."/>
            <person name="Badger J.H."/>
            <person name="Selengut J.D."/>
            <person name="Deboy R.T."/>
            <person name="Tettelin H."/>
            <person name="Boyce J.D."/>
            <person name="McCarl V.P."/>
            <person name="Han X."/>
            <person name="Nelson W.C."/>
            <person name="Madupu R."/>
            <person name="Mohamoud Y."/>
            <person name="Holley T."/>
            <person name="Fedorova N."/>
            <person name="Khouri H."/>
            <person name="Bottomley S.P."/>
            <person name="Whittington R.J."/>
            <person name="Adler B."/>
            <person name="Songer J.G."/>
            <person name="Rood J.I."/>
            <person name="Paulsen I.T."/>
        </authorList>
    </citation>
    <scope>NUCLEOTIDE SEQUENCE [LARGE SCALE GENOMIC DNA]</scope>
    <source>
        <strain evidence="8 9">VCS1703A</strain>
    </source>
</reference>
<comment type="similarity">
    <text evidence="2 5">Belongs to the TolB family.</text>
</comment>
<keyword evidence="4 5" id="KW-0574">Periplasm</keyword>
<dbReference type="NCBIfam" id="TIGR02800">
    <property type="entry name" value="propeller_TolB"/>
    <property type="match status" value="1"/>
</dbReference>
<dbReference type="Pfam" id="PF26550">
    <property type="entry name" value="Tricorn_2nd"/>
    <property type="match status" value="1"/>
</dbReference>
<dbReference type="EMBL" id="CP000513">
    <property type="protein sequence ID" value="ABQ13859.1"/>
    <property type="molecule type" value="Genomic_DNA"/>
</dbReference>
<keyword evidence="3 5" id="KW-0732">Signal</keyword>
<dbReference type="GO" id="GO:0017038">
    <property type="term" value="P:protein import"/>
    <property type="evidence" value="ECO:0007669"/>
    <property type="project" value="InterPro"/>
</dbReference>
<evidence type="ECO:0000313" key="9">
    <source>
        <dbReference type="Proteomes" id="UP000000248"/>
    </source>
</evidence>
<feature type="chain" id="PRO_5009006900" description="Tol-Pal system protein TolB" evidence="5">
    <location>
        <begin position="22"/>
        <end position="424"/>
    </location>
</feature>
<dbReference type="InterPro" id="IPR007195">
    <property type="entry name" value="TolB_N"/>
</dbReference>
<feature type="region of interest" description="Disordered" evidence="6">
    <location>
        <begin position="404"/>
        <end position="424"/>
    </location>
</feature>
<dbReference type="Gene3D" id="3.40.50.10070">
    <property type="entry name" value="TolB, N-terminal domain"/>
    <property type="match status" value="1"/>
</dbReference>
<comment type="subunit">
    <text evidence="5">The Tol-Pal system is composed of five core proteins: the inner membrane proteins TolA, TolQ and TolR, the periplasmic protein TolB and the outer membrane protein Pal. They form a network linking the inner and outer membranes and the peptidoglycan layer.</text>
</comment>
<evidence type="ECO:0000256" key="5">
    <source>
        <dbReference type="HAMAP-Rule" id="MF_00671"/>
    </source>
</evidence>
<dbReference type="InterPro" id="IPR011042">
    <property type="entry name" value="6-blade_b-propeller_TolB-like"/>
</dbReference>
<dbReference type="Pfam" id="PF07676">
    <property type="entry name" value="PD40"/>
    <property type="match status" value="1"/>
</dbReference>
<dbReference type="GO" id="GO:0051301">
    <property type="term" value="P:cell division"/>
    <property type="evidence" value="ECO:0007669"/>
    <property type="project" value="UniProtKB-UniRule"/>
</dbReference>
<keyword evidence="5" id="KW-0132">Cell division</keyword>
<dbReference type="KEGG" id="dno:DNO_1172"/>
<dbReference type="OrthoDB" id="9802240at2"/>
<evidence type="ECO:0000256" key="6">
    <source>
        <dbReference type="SAM" id="MobiDB-lite"/>
    </source>
</evidence>
<dbReference type="Proteomes" id="UP000000248">
    <property type="component" value="Chromosome"/>
</dbReference>
<organism evidence="8 9">
    <name type="scientific">Dichelobacter nodosus (strain VCS1703A)</name>
    <dbReference type="NCBI Taxonomy" id="246195"/>
    <lineage>
        <taxon>Bacteria</taxon>
        <taxon>Pseudomonadati</taxon>
        <taxon>Pseudomonadota</taxon>
        <taxon>Gammaproteobacteria</taxon>
        <taxon>Cardiobacteriales</taxon>
        <taxon>Cardiobacteriaceae</taxon>
        <taxon>Dichelobacter</taxon>
    </lineage>
</organism>
<dbReference type="HOGENOM" id="CLU_047123_0_0_6"/>
<feature type="domain" description="TolB N-terminal" evidence="7">
    <location>
        <begin position="24"/>
        <end position="119"/>
    </location>
</feature>
<accession>A5EXH2</accession>
<evidence type="ECO:0000313" key="8">
    <source>
        <dbReference type="EMBL" id="ABQ13859.1"/>
    </source>
</evidence>
<feature type="signal peptide" evidence="5">
    <location>
        <begin position="1"/>
        <end position="21"/>
    </location>
</feature>
<dbReference type="STRING" id="246195.DNO_1172"/>
<dbReference type="Pfam" id="PF04052">
    <property type="entry name" value="TolB_N"/>
    <property type="match status" value="1"/>
</dbReference>
<dbReference type="InterPro" id="IPR011659">
    <property type="entry name" value="WD40"/>
</dbReference>
<keyword evidence="9" id="KW-1185">Reference proteome</keyword>
<evidence type="ECO:0000256" key="1">
    <source>
        <dbReference type="ARBA" id="ARBA00004418"/>
    </source>
</evidence>
<evidence type="ECO:0000256" key="3">
    <source>
        <dbReference type="ARBA" id="ARBA00022729"/>
    </source>
</evidence>
<keyword evidence="5" id="KW-0131">Cell cycle</keyword>
<dbReference type="PANTHER" id="PTHR36842">
    <property type="entry name" value="PROTEIN TOLB HOMOLOG"/>
    <property type="match status" value="1"/>
</dbReference>
<dbReference type="SUPFAM" id="SSF52964">
    <property type="entry name" value="TolB, N-terminal domain"/>
    <property type="match status" value="1"/>
</dbReference>
<sequence length="424" mass="45417" precursor="true">MKETVRALMLTCCLSAISVCAQVVVDVSGAMRAAQPIAVLPIQGDPGVKMEFIIASDLHKTGLFQPVAPEQIRNRPNSPAEIDYAEFSGLGASYVALGRTLDANGSSAQFVLTQVANKKVIFNEQVSSVDARATAHLAADLILQRLTGVQGAFSSKVAYVLEQANAKGRLYSLIISDFDGANRQVVYSSAMPIVSPSWSRDGRQIAFMTYARNHAQLVIQDVASGSRRVVAEFEGTASSPSWSPEGRQLAISRADEQGNMDIYLLDLASGAQQRITNHAAIDTEPEFSPDGRFIYFTSDRAGNPQIYRMDRSGGNVNRAVVGGNYSTSSELSPDGQSMVLTRQSGGGYQIGLYQLGSGSFQALTNGRLDEGATFSPNGQMIMYTATEGGRTVIKMINLKGGVTQTLSDPSGRLRDPAWGPSLVR</sequence>
<dbReference type="InterPro" id="IPR014167">
    <property type="entry name" value="Tol-Pal_TolB"/>
</dbReference>
<comment type="function">
    <text evidence="5">Part of the Tol-Pal system, which plays a role in outer membrane invagination during cell division and is important for maintaining outer membrane integrity.</text>
</comment>
<name>A5EXH2_DICNV</name>
<dbReference type="GO" id="GO:0042597">
    <property type="term" value="C:periplasmic space"/>
    <property type="evidence" value="ECO:0007669"/>
    <property type="project" value="UniProtKB-SubCell"/>
</dbReference>
<dbReference type="HAMAP" id="MF_00671">
    <property type="entry name" value="TolB"/>
    <property type="match status" value="1"/>
</dbReference>
<dbReference type="PANTHER" id="PTHR36842:SF1">
    <property type="entry name" value="PROTEIN TOLB"/>
    <property type="match status" value="1"/>
</dbReference>
<dbReference type="RefSeq" id="WP_012031476.1">
    <property type="nucleotide sequence ID" value="NC_009446.1"/>
</dbReference>